<evidence type="ECO:0000259" key="2">
    <source>
        <dbReference type="Pfam" id="PF05433"/>
    </source>
</evidence>
<feature type="domain" description="Glycine zipper 2TM" evidence="2">
    <location>
        <begin position="65"/>
        <end position="102"/>
    </location>
</feature>
<reference evidence="3" key="1">
    <citation type="submission" date="2016-04" db="EMBL/GenBank/DDBJ databases">
        <authorList>
            <person name="Evans L.H."/>
            <person name="Alamgir A."/>
            <person name="Owens N."/>
            <person name="Weber N.D."/>
            <person name="Virtaneva K."/>
            <person name="Barbian K."/>
            <person name="Babar A."/>
            <person name="Rosenke K."/>
        </authorList>
    </citation>
    <scope>NUCLEOTIDE SEQUENCE</scope>
    <source>
        <strain evidence="3">86</strain>
    </source>
</reference>
<dbReference type="EMBL" id="FLUQ01000002">
    <property type="protein sequence ID" value="SBW03254.1"/>
    <property type="molecule type" value="Genomic_DNA"/>
</dbReference>
<dbReference type="InterPro" id="IPR008816">
    <property type="entry name" value="Gly_zipper_2TM_dom"/>
</dbReference>
<gene>
    <name evidence="3" type="ORF">KL86DPRO_20112</name>
</gene>
<feature type="chain" id="PRO_5012465415" evidence="1">
    <location>
        <begin position="24"/>
        <end position="159"/>
    </location>
</feature>
<dbReference type="PROSITE" id="PS51257">
    <property type="entry name" value="PROKAR_LIPOPROTEIN"/>
    <property type="match status" value="1"/>
</dbReference>
<keyword evidence="1" id="KW-0732">Signal</keyword>
<protein>
    <submittedName>
        <fullName evidence="3">Rickettsia surface antigen</fullName>
    </submittedName>
</protein>
<dbReference type="Pfam" id="PF05433">
    <property type="entry name" value="Rick_17kDa_Anti"/>
    <property type="match status" value="1"/>
</dbReference>
<evidence type="ECO:0000313" key="3">
    <source>
        <dbReference type="EMBL" id="SBW03254.1"/>
    </source>
</evidence>
<evidence type="ECO:0000256" key="1">
    <source>
        <dbReference type="SAM" id="SignalP"/>
    </source>
</evidence>
<name>A0A212JUX0_9DELT</name>
<dbReference type="AlphaFoldDB" id="A0A212JUX0"/>
<accession>A0A212JUX0</accession>
<sequence>MKKMMIRKSAVPVFILAALLALGGCATTGGKSYSKEEARQVQTVQRGVIVSISEVSIEQDASIVGTGIGGVLGGVVGSTMGGGKGRILTTAGGAAIGAVLGALGEKAVRTEKAYEFMIDLENNGGTISIVQAIDGDYAVGDRVRILRSSGNRARVVKAN</sequence>
<feature type="signal peptide" evidence="1">
    <location>
        <begin position="1"/>
        <end position="23"/>
    </location>
</feature>
<proteinExistence type="predicted"/>
<dbReference type="GO" id="GO:0019867">
    <property type="term" value="C:outer membrane"/>
    <property type="evidence" value="ECO:0007669"/>
    <property type="project" value="InterPro"/>
</dbReference>
<organism evidence="3">
    <name type="scientific">uncultured delta proteobacterium</name>
    <dbReference type="NCBI Taxonomy" id="34034"/>
    <lineage>
        <taxon>Bacteria</taxon>
        <taxon>Deltaproteobacteria</taxon>
        <taxon>environmental samples</taxon>
    </lineage>
</organism>